<reference evidence="1" key="2">
    <citation type="journal article" date="2014" name="ISME J.">
        <title>Microbial stratification in low pH oxic and suboxic macroscopic growths along an acid mine drainage.</title>
        <authorList>
            <person name="Mendez-Garcia C."/>
            <person name="Mesa V."/>
            <person name="Sprenger R.R."/>
            <person name="Richter M."/>
            <person name="Diez M.S."/>
            <person name="Solano J."/>
            <person name="Bargiela R."/>
            <person name="Golyshina O.V."/>
            <person name="Manteca A."/>
            <person name="Ramos J.L."/>
            <person name="Gallego J.R."/>
            <person name="Llorente I."/>
            <person name="Martins Dos Santos V.A."/>
            <person name="Jensen O.N."/>
            <person name="Pelaez A.I."/>
            <person name="Sanchez J."/>
            <person name="Ferrer M."/>
        </authorList>
    </citation>
    <scope>NUCLEOTIDE SEQUENCE</scope>
</reference>
<organism evidence="1">
    <name type="scientific">mine drainage metagenome</name>
    <dbReference type="NCBI Taxonomy" id="410659"/>
    <lineage>
        <taxon>unclassified sequences</taxon>
        <taxon>metagenomes</taxon>
        <taxon>ecological metagenomes</taxon>
    </lineage>
</organism>
<gene>
    <name evidence="1" type="ORF">B1B_11641</name>
</gene>
<accession>T1B8S5</accession>
<reference evidence="1" key="1">
    <citation type="submission" date="2013-08" db="EMBL/GenBank/DDBJ databases">
        <authorList>
            <person name="Mendez C."/>
            <person name="Richter M."/>
            <person name="Ferrer M."/>
            <person name="Sanchez J."/>
        </authorList>
    </citation>
    <scope>NUCLEOTIDE SEQUENCE</scope>
</reference>
<comment type="caution">
    <text evidence="1">The sequence shown here is derived from an EMBL/GenBank/DDBJ whole genome shotgun (WGS) entry which is preliminary data.</text>
</comment>
<dbReference type="EMBL" id="AUZY01007584">
    <property type="protein sequence ID" value="EQD49429.1"/>
    <property type="molecule type" value="Genomic_DNA"/>
</dbReference>
<name>T1B8S5_9ZZZZ</name>
<proteinExistence type="predicted"/>
<dbReference type="AlphaFoldDB" id="T1B8S5"/>
<protein>
    <submittedName>
        <fullName evidence="1">Uncharacterized protein</fullName>
    </submittedName>
</protein>
<evidence type="ECO:0000313" key="1">
    <source>
        <dbReference type="EMBL" id="EQD49429.1"/>
    </source>
</evidence>
<sequence length="127" mass="14405">MASTETLTSLAMLKVNIDQGNDYLDYLRPFIQQVLVDQKPDPVTDQTIHEYLRIQFGLEIPIRAVQIVLKRLARVLPLKRTEGVFRITGTLPDPGITREKSEADRHIRSVITGLLEFNENGESDACK</sequence>